<evidence type="ECO:0000256" key="1">
    <source>
        <dbReference type="SAM" id="Phobius"/>
    </source>
</evidence>
<keyword evidence="5" id="KW-1185">Reference proteome</keyword>
<evidence type="ECO:0000313" key="4">
    <source>
        <dbReference type="EMBL" id="MBB5434417.1"/>
    </source>
</evidence>
<gene>
    <name evidence="4" type="ORF">HDA36_004501</name>
</gene>
<dbReference type="Pfam" id="PF23493">
    <property type="entry name" value="CysS_C"/>
    <property type="match status" value="1"/>
</dbReference>
<accession>A0A7W8QPU6</accession>
<proteinExistence type="predicted"/>
<evidence type="ECO:0008006" key="6">
    <source>
        <dbReference type="Google" id="ProtNLM"/>
    </source>
</evidence>
<feature type="domain" description="YqeB PH" evidence="3">
    <location>
        <begin position="19"/>
        <end position="168"/>
    </location>
</feature>
<sequence length="245" mass="26282">MNTHDRGTGAAASVVARPILAHLVLPVLGVGLGLLVRWAAAWVASLPFAPFQGLFELLEALPEPGSTIAAAAVGGAGGLVLAFIDHHYALGLAVSADRVVLRRLGTTEEVDRSEVHGVFLELKGKNAGLLEDGRLVLLGPRTEELVRVPCDLNADAVRRAFTEHGWPWLEADPHRGGFKRWVDGLPELSAKANALLKARAEALEADGEEDAEELRRELLAAGVVVRDEKKRQYWRPIPGDPDTGA</sequence>
<keyword evidence="1" id="KW-0472">Membrane</keyword>
<feature type="domain" description="Cysteinyl-tRNA ligase anticodon binding" evidence="2">
    <location>
        <begin position="186"/>
        <end position="235"/>
    </location>
</feature>
<dbReference type="InterPro" id="IPR057798">
    <property type="entry name" value="PH_YqeB"/>
</dbReference>
<keyword evidence="1" id="KW-1133">Transmembrane helix</keyword>
<reference evidence="4 5" key="1">
    <citation type="submission" date="2020-08" db="EMBL/GenBank/DDBJ databases">
        <title>Sequencing the genomes of 1000 actinobacteria strains.</title>
        <authorList>
            <person name="Klenk H.-P."/>
        </authorList>
    </citation>
    <scope>NUCLEOTIDE SEQUENCE [LARGE SCALE GENOMIC DNA]</scope>
    <source>
        <strain evidence="4 5">DSM 44551</strain>
    </source>
</reference>
<organism evidence="4 5">
    <name type="scientific">Nocardiopsis composta</name>
    <dbReference type="NCBI Taxonomy" id="157465"/>
    <lineage>
        <taxon>Bacteria</taxon>
        <taxon>Bacillati</taxon>
        <taxon>Actinomycetota</taxon>
        <taxon>Actinomycetes</taxon>
        <taxon>Streptosporangiales</taxon>
        <taxon>Nocardiopsidaceae</taxon>
        <taxon>Nocardiopsis</taxon>
    </lineage>
</organism>
<dbReference type="Proteomes" id="UP000572635">
    <property type="component" value="Unassembled WGS sequence"/>
</dbReference>
<dbReference type="Pfam" id="PF23494">
    <property type="entry name" value="bPH_10"/>
    <property type="match status" value="1"/>
</dbReference>
<dbReference type="InterPro" id="IPR056411">
    <property type="entry name" value="CysS_C"/>
</dbReference>
<dbReference type="AlphaFoldDB" id="A0A7W8QPU6"/>
<dbReference type="EMBL" id="JACHDB010000001">
    <property type="protein sequence ID" value="MBB5434417.1"/>
    <property type="molecule type" value="Genomic_DNA"/>
</dbReference>
<name>A0A7W8QPU6_9ACTN</name>
<feature type="transmembrane region" description="Helical" evidence="1">
    <location>
        <begin position="20"/>
        <end position="44"/>
    </location>
</feature>
<dbReference type="RefSeq" id="WP_184395005.1">
    <property type="nucleotide sequence ID" value="NZ_BAAAJD010000053.1"/>
</dbReference>
<comment type="caution">
    <text evidence="4">The sequence shown here is derived from an EMBL/GenBank/DDBJ whole genome shotgun (WGS) entry which is preliminary data.</text>
</comment>
<evidence type="ECO:0000259" key="2">
    <source>
        <dbReference type="Pfam" id="PF23493"/>
    </source>
</evidence>
<evidence type="ECO:0000313" key="5">
    <source>
        <dbReference type="Proteomes" id="UP000572635"/>
    </source>
</evidence>
<evidence type="ECO:0000259" key="3">
    <source>
        <dbReference type="Pfam" id="PF23494"/>
    </source>
</evidence>
<keyword evidence="1" id="KW-0812">Transmembrane</keyword>
<protein>
    <recommendedName>
        <fullName evidence="6">DUF308 domain-containing protein</fullName>
    </recommendedName>
</protein>